<feature type="region of interest" description="Disordered" evidence="1">
    <location>
        <begin position="1"/>
        <end position="32"/>
    </location>
</feature>
<feature type="compositionally biased region" description="Basic and acidic residues" evidence="1">
    <location>
        <begin position="376"/>
        <end position="402"/>
    </location>
</feature>
<dbReference type="EMBL" id="JH921440">
    <property type="protein sequence ID" value="EKD15869.1"/>
    <property type="molecule type" value="Genomic_DNA"/>
</dbReference>
<proteinExistence type="predicted"/>
<dbReference type="HOGENOM" id="CLU_055147_0_0_1"/>
<protein>
    <submittedName>
        <fullName evidence="2">Endo-1,3(4)-beta-glucanase, putative</fullName>
    </submittedName>
</protein>
<dbReference type="eggNOG" id="ENOG502S320">
    <property type="taxonomic scope" value="Eukaryota"/>
</dbReference>
<feature type="compositionally biased region" description="Low complexity" evidence="1">
    <location>
        <begin position="321"/>
        <end position="333"/>
    </location>
</feature>
<feature type="region of interest" description="Disordered" evidence="1">
    <location>
        <begin position="211"/>
        <end position="251"/>
    </location>
</feature>
<accession>K1XTI4</accession>
<evidence type="ECO:0000313" key="2">
    <source>
        <dbReference type="EMBL" id="EKD15869.1"/>
    </source>
</evidence>
<dbReference type="Proteomes" id="UP000006753">
    <property type="component" value="Unassembled WGS sequence"/>
</dbReference>
<dbReference type="GeneID" id="18761815"/>
<feature type="compositionally biased region" description="Polar residues" evidence="1">
    <location>
        <begin position="1"/>
        <end position="13"/>
    </location>
</feature>
<reference evidence="2 3" key="1">
    <citation type="journal article" date="2012" name="BMC Genomics">
        <title>Sequencing the genome of Marssonina brunnea reveals fungus-poplar co-evolution.</title>
        <authorList>
            <person name="Zhu S."/>
            <person name="Cao Y.-Z."/>
            <person name="Jiang C."/>
            <person name="Tan B.-Y."/>
            <person name="Wang Z."/>
            <person name="Feng S."/>
            <person name="Zhang L."/>
            <person name="Su X.-H."/>
            <person name="Brejova B."/>
            <person name="Vinar T."/>
            <person name="Xu M."/>
            <person name="Wang M.-X."/>
            <person name="Zhang S.-G."/>
            <person name="Huang M.-R."/>
            <person name="Wu R."/>
            <person name="Zhou Y."/>
        </authorList>
    </citation>
    <scope>NUCLEOTIDE SEQUENCE [LARGE SCALE GENOMIC DNA]</scope>
    <source>
        <strain evidence="2 3">MB_m1</strain>
    </source>
</reference>
<gene>
    <name evidence="2" type="ORF">MBM_05880</name>
</gene>
<evidence type="ECO:0000256" key="1">
    <source>
        <dbReference type="SAM" id="MobiDB-lite"/>
    </source>
</evidence>
<evidence type="ECO:0000313" key="3">
    <source>
        <dbReference type="Proteomes" id="UP000006753"/>
    </source>
</evidence>
<dbReference type="RefSeq" id="XP_007293769.1">
    <property type="nucleotide sequence ID" value="XM_007293707.1"/>
</dbReference>
<sequence length="414" mass="45433">MVLQNASATTANDSFEDSALSSDDDPYASSNSGSEVAQKYMISGTSLPKPIPIFGPLCGYNETYLVQILDRRVANGSRLLHRPLTQEEVDALVYHSAKRVAILSYGTPLGVVGGALRCYQTANTFQFPFYKPNLEKFNAQVFPPKFSFLTGSRAMLAWHFGRLIAYSMAGEVFGDAFMTSYALSVSAVGESSDKRLKPFIEAIQADLKRKRAAQKDGREPEQLQVKRGNVSSTRTGIETDWNPAQKDTPGEEVRAGTIESAMAVFQAGIQSERDSAPRPQWQGRPTPAVPTEESSPQPFGIFDDASPTGGQGVQADIRETPAASSPPSQGGSAWDRIRRGEKTTPAAERSTRKAWPRISDDQERGSGDDSFAFSKSEGERSFARQETQKEFDARMEKERRGGDFSNGNGDQRRW</sequence>
<dbReference type="OrthoDB" id="4204700at2759"/>
<organism evidence="2 3">
    <name type="scientific">Marssonina brunnea f. sp. multigermtubi (strain MB_m1)</name>
    <name type="common">Marssonina leaf spot fungus</name>
    <dbReference type="NCBI Taxonomy" id="1072389"/>
    <lineage>
        <taxon>Eukaryota</taxon>
        <taxon>Fungi</taxon>
        <taxon>Dikarya</taxon>
        <taxon>Ascomycota</taxon>
        <taxon>Pezizomycotina</taxon>
        <taxon>Leotiomycetes</taxon>
        <taxon>Helotiales</taxon>
        <taxon>Drepanopezizaceae</taxon>
        <taxon>Drepanopeziza</taxon>
    </lineage>
</organism>
<keyword evidence="3" id="KW-1185">Reference proteome</keyword>
<dbReference type="AlphaFoldDB" id="K1XTI4"/>
<feature type="region of interest" description="Disordered" evidence="1">
    <location>
        <begin position="271"/>
        <end position="414"/>
    </location>
</feature>
<dbReference type="InParanoid" id="K1XTI4"/>
<name>K1XTI4_MARBU</name>
<dbReference type="KEGG" id="mbe:MBM_05880"/>
<feature type="compositionally biased region" description="Basic and acidic residues" evidence="1">
    <location>
        <begin position="358"/>
        <end position="367"/>
    </location>
</feature>
<dbReference type="OMA" id="GRFNPNE"/>
<feature type="compositionally biased region" description="Polar residues" evidence="1">
    <location>
        <begin position="405"/>
        <end position="414"/>
    </location>
</feature>
<dbReference type="STRING" id="1072389.K1XTI4"/>